<evidence type="ECO:0000313" key="10">
    <source>
        <dbReference type="Proteomes" id="UP001235133"/>
    </source>
</evidence>
<keyword evidence="6 7" id="KW-0472">Membrane</keyword>
<keyword evidence="2" id="KW-0813">Transport</keyword>
<evidence type="ECO:0000256" key="1">
    <source>
        <dbReference type="ARBA" id="ARBA00004651"/>
    </source>
</evidence>
<accession>A0ABU0Z7D4</accession>
<dbReference type="InterPro" id="IPR020846">
    <property type="entry name" value="MFS_dom"/>
</dbReference>
<evidence type="ECO:0000256" key="2">
    <source>
        <dbReference type="ARBA" id="ARBA00022448"/>
    </source>
</evidence>
<dbReference type="EMBL" id="JAVFWO010000004">
    <property type="protein sequence ID" value="MDQ7879436.1"/>
    <property type="molecule type" value="Genomic_DNA"/>
</dbReference>
<dbReference type="PANTHER" id="PTHR23513:SF11">
    <property type="entry name" value="STAPHYLOFERRIN A TRANSPORTER"/>
    <property type="match status" value="1"/>
</dbReference>
<feature type="transmembrane region" description="Helical" evidence="7">
    <location>
        <begin position="308"/>
        <end position="330"/>
    </location>
</feature>
<sequence length="398" mass="40771">MTSWGVFRPFANGRFSLYFGGQVVSNTGTWFQNLALSLVVLGETGSARALSGVTIAQFLPLLLLSVPAGRVADRIRPRTILLVTSLLSTAIVGGLAVATLSPAAPISLFYLLVAALGTVHTFERVAAQAIIFEIVGSADLSRAASLSTIALASARSIGPGLAGVAFQSLGATACMLVNSGSFLVVFLSIALIRPSRLHVREAPRRPRTTERYRVGTDRGMATLLVVNAVVALLALNLMLVLTSTVTLTFGGDATAVGGVHTLNAIGAILGGILAAGRARVTVRSLIAACAGLGLALLANAAAPGLPAFLALGPLLGLGVGYYQGILNAAAQVSVPPDQIGRTMSLVTLGSYGMVPFGALLMGWVIDESGGRTALVIGGSAALACALFVAMRLRRRGSR</sequence>
<name>A0ABU0Z7D4_9MICO</name>
<organism evidence="9 10">
    <name type="scientific">Microbacterium psychrotolerans</name>
    <dbReference type="NCBI Taxonomy" id="3068321"/>
    <lineage>
        <taxon>Bacteria</taxon>
        <taxon>Bacillati</taxon>
        <taxon>Actinomycetota</taxon>
        <taxon>Actinomycetes</taxon>
        <taxon>Micrococcales</taxon>
        <taxon>Microbacteriaceae</taxon>
        <taxon>Microbacterium</taxon>
    </lineage>
</organism>
<proteinExistence type="predicted"/>
<dbReference type="Pfam" id="PF05977">
    <property type="entry name" value="MFS_3"/>
    <property type="match status" value="1"/>
</dbReference>
<evidence type="ECO:0000256" key="5">
    <source>
        <dbReference type="ARBA" id="ARBA00022989"/>
    </source>
</evidence>
<keyword evidence="10" id="KW-1185">Reference proteome</keyword>
<dbReference type="InterPro" id="IPR036259">
    <property type="entry name" value="MFS_trans_sf"/>
</dbReference>
<comment type="subcellular location">
    <subcellularLocation>
        <location evidence="1">Cell membrane</location>
        <topology evidence="1">Multi-pass membrane protein</topology>
    </subcellularLocation>
</comment>
<dbReference type="SUPFAM" id="SSF103473">
    <property type="entry name" value="MFS general substrate transporter"/>
    <property type="match status" value="1"/>
</dbReference>
<evidence type="ECO:0000313" key="9">
    <source>
        <dbReference type="EMBL" id="MDQ7879436.1"/>
    </source>
</evidence>
<feature type="transmembrane region" description="Helical" evidence="7">
    <location>
        <begin position="221"/>
        <end position="241"/>
    </location>
</feature>
<keyword evidence="4 7" id="KW-0812">Transmembrane</keyword>
<dbReference type="CDD" id="cd06173">
    <property type="entry name" value="MFS_MefA_like"/>
    <property type="match status" value="1"/>
</dbReference>
<evidence type="ECO:0000256" key="4">
    <source>
        <dbReference type="ARBA" id="ARBA00022692"/>
    </source>
</evidence>
<evidence type="ECO:0000259" key="8">
    <source>
        <dbReference type="PROSITE" id="PS50850"/>
    </source>
</evidence>
<keyword evidence="5 7" id="KW-1133">Transmembrane helix</keyword>
<feature type="transmembrane region" description="Helical" evidence="7">
    <location>
        <begin position="253"/>
        <end position="275"/>
    </location>
</feature>
<evidence type="ECO:0000256" key="6">
    <source>
        <dbReference type="ARBA" id="ARBA00023136"/>
    </source>
</evidence>
<feature type="transmembrane region" description="Helical" evidence="7">
    <location>
        <begin position="80"/>
        <end position="98"/>
    </location>
</feature>
<evidence type="ECO:0000256" key="3">
    <source>
        <dbReference type="ARBA" id="ARBA00022475"/>
    </source>
</evidence>
<feature type="transmembrane region" description="Helical" evidence="7">
    <location>
        <begin position="282"/>
        <end position="302"/>
    </location>
</feature>
<gene>
    <name evidence="9" type="ORF">Q9R08_15700</name>
</gene>
<dbReference type="InterPro" id="IPR010290">
    <property type="entry name" value="TM_effector"/>
</dbReference>
<dbReference type="Gene3D" id="1.20.1250.20">
    <property type="entry name" value="MFS general substrate transporter like domains"/>
    <property type="match status" value="1"/>
</dbReference>
<feature type="domain" description="Major facilitator superfamily (MFS) profile" evidence="8">
    <location>
        <begin position="174"/>
        <end position="398"/>
    </location>
</feature>
<protein>
    <submittedName>
        <fullName evidence="9">MFS transporter</fullName>
    </submittedName>
</protein>
<dbReference type="Proteomes" id="UP001235133">
    <property type="component" value="Unassembled WGS sequence"/>
</dbReference>
<feature type="transmembrane region" description="Helical" evidence="7">
    <location>
        <begin position="371"/>
        <end position="392"/>
    </location>
</feature>
<comment type="caution">
    <text evidence="9">The sequence shown here is derived from an EMBL/GenBank/DDBJ whole genome shotgun (WGS) entry which is preliminary data.</text>
</comment>
<feature type="transmembrane region" description="Helical" evidence="7">
    <location>
        <begin position="168"/>
        <end position="192"/>
    </location>
</feature>
<feature type="transmembrane region" description="Helical" evidence="7">
    <location>
        <begin position="49"/>
        <end position="68"/>
    </location>
</feature>
<evidence type="ECO:0000256" key="7">
    <source>
        <dbReference type="SAM" id="Phobius"/>
    </source>
</evidence>
<keyword evidence="3" id="KW-1003">Cell membrane</keyword>
<dbReference type="PANTHER" id="PTHR23513">
    <property type="entry name" value="INTEGRAL MEMBRANE EFFLUX PROTEIN-RELATED"/>
    <property type="match status" value="1"/>
</dbReference>
<dbReference type="PROSITE" id="PS50850">
    <property type="entry name" value="MFS"/>
    <property type="match status" value="1"/>
</dbReference>
<feature type="transmembrane region" description="Helical" evidence="7">
    <location>
        <begin position="342"/>
        <end position="365"/>
    </location>
</feature>
<reference evidence="9 10" key="1">
    <citation type="submission" date="2023-08" db="EMBL/GenBank/DDBJ databases">
        <title>Microbacterium psychrotolerans sp. nov., a psychrotolerant bacterium isolated from soil in Heilongjiang Province, China.</title>
        <authorList>
            <person name="An P."/>
            <person name="Zhao D."/>
            <person name="Xiang H."/>
        </authorList>
    </citation>
    <scope>NUCLEOTIDE SEQUENCE [LARGE SCALE GENOMIC DNA]</scope>
    <source>
        <strain evidence="9 10">QXD-8</strain>
    </source>
</reference>
<dbReference type="RefSeq" id="WP_308869061.1">
    <property type="nucleotide sequence ID" value="NZ_JAVFWO010000004.1"/>
</dbReference>